<feature type="compositionally biased region" description="Acidic residues" evidence="1">
    <location>
        <begin position="193"/>
        <end position="202"/>
    </location>
</feature>
<name>A0AA88XJ82_PINIB</name>
<organism evidence="2 3">
    <name type="scientific">Pinctada imbricata</name>
    <name type="common">Atlantic pearl-oyster</name>
    <name type="synonym">Pinctada martensii</name>
    <dbReference type="NCBI Taxonomy" id="66713"/>
    <lineage>
        <taxon>Eukaryota</taxon>
        <taxon>Metazoa</taxon>
        <taxon>Spiralia</taxon>
        <taxon>Lophotrochozoa</taxon>
        <taxon>Mollusca</taxon>
        <taxon>Bivalvia</taxon>
        <taxon>Autobranchia</taxon>
        <taxon>Pteriomorphia</taxon>
        <taxon>Pterioida</taxon>
        <taxon>Pterioidea</taxon>
        <taxon>Pteriidae</taxon>
        <taxon>Pinctada</taxon>
    </lineage>
</organism>
<evidence type="ECO:0000313" key="2">
    <source>
        <dbReference type="EMBL" id="KAK3086331.1"/>
    </source>
</evidence>
<evidence type="ECO:0000313" key="3">
    <source>
        <dbReference type="Proteomes" id="UP001186944"/>
    </source>
</evidence>
<dbReference type="PANTHER" id="PTHR14725:SF0">
    <property type="entry name" value="RIBOSOME-BINDING FACTOR A, MITOCHONDRIAL-RELATED"/>
    <property type="match status" value="1"/>
</dbReference>
<evidence type="ECO:0000256" key="1">
    <source>
        <dbReference type="SAM" id="MobiDB-lite"/>
    </source>
</evidence>
<dbReference type="Proteomes" id="UP001186944">
    <property type="component" value="Unassembled WGS sequence"/>
</dbReference>
<proteinExistence type="predicted"/>
<feature type="region of interest" description="Disordered" evidence="1">
    <location>
        <begin position="189"/>
        <end position="217"/>
    </location>
</feature>
<gene>
    <name evidence="2" type="ORF">FSP39_016958</name>
</gene>
<dbReference type="PANTHER" id="PTHR14725">
    <property type="entry name" value="RIBOSOME-BINDING FACTOR A, MITOCHONDRIAL-RELATED"/>
    <property type="match status" value="1"/>
</dbReference>
<sequence length="217" mass="25455">MYNHLHFSYNFVLLVNRDILISRQVIGHIPYITFVKDKTQAYLEQVDRLLERADYGPGYTPGKWKTAYFSDPSALNNEEGTLDEEEQGPAPDFSYVNNDIYGLDHDAIAKRLQTSIRKIKNRTKNSDGEIPPEKEVVKKPEFIKSTLRKNFQKKKTKRLEKLSKGFGFSEFERDGFSDLSDYDHDDTGRFDYDEKDYYDDSQYDVNVDNYEDPEDVR</sequence>
<accession>A0AA88XJ82</accession>
<keyword evidence="3" id="KW-1185">Reference proteome</keyword>
<dbReference type="EMBL" id="VSWD01000012">
    <property type="protein sequence ID" value="KAK3086331.1"/>
    <property type="molecule type" value="Genomic_DNA"/>
</dbReference>
<comment type="caution">
    <text evidence="2">The sequence shown here is derived from an EMBL/GenBank/DDBJ whole genome shotgun (WGS) entry which is preliminary data.</text>
</comment>
<reference evidence="2" key="1">
    <citation type="submission" date="2019-08" db="EMBL/GenBank/DDBJ databases">
        <title>The improved chromosome-level genome for the pearl oyster Pinctada fucata martensii using PacBio sequencing and Hi-C.</title>
        <authorList>
            <person name="Zheng Z."/>
        </authorList>
    </citation>
    <scope>NUCLEOTIDE SEQUENCE</scope>
    <source>
        <strain evidence="2">ZZ-2019</strain>
        <tissue evidence="2">Adductor muscle</tissue>
    </source>
</reference>
<dbReference type="AlphaFoldDB" id="A0AA88XJ82"/>
<dbReference type="InterPro" id="IPR039212">
    <property type="entry name" value="RBFA_mitochondrial"/>
</dbReference>
<protein>
    <submittedName>
        <fullName evidence="2">Uncharacterized protein</fullName>
    </submittedName>
</protein>